<dbReference type="SUPFAM" id="SSF57501">
    <property type="entry name" value="Cystine-knot cytokines"/>
    <property type="match status" value="1"/>
</dbReference>
<name>A0AAV5X1U9_9BILA</name>
<comment type="subcellular location">
    <subcellularLocation>
        <location evidence="1">Secreted</location>
    </subcellularLocation>
</comment>
<dbReference type="PANTHER" id="PTHR11848:SF303">
    <property type="entry name" value="DAUER LARVA DEVELOPMENT REGULATORY GROWTH FACTOR DAF-7"/>
    <property type="match status" value="1"/>
</dbReference>
<feature type="non-terminal residue" evidence="6">
    <location>
        <position position="1"/>
    </location>
</feature>
<evidence type="ECO:0000313" key="7">
    <source>
        <dbReference type="Proteomes" id="UP001432322"/>
    </source>
</evidence>
<comment type="caution">
    <text evidence="6">The sequence shown here is derived from an EMBL/GenBank/DDBJ whole genome shotgun (WGS) entry which is preliminary data.</text>
</comment>
<feature type="domain" description="TGF-beta family profile" evidence="5">
    <location>
        <begin position="1"/>
        <end position="96"/>
    </location>
</feature>
<dbReference type="GO" id="GO:0005125">
    <property type="term" value="F:cytokine activity"/>
    <property type="evidence" value="ECO:0007669"/>
    <property type="project" value="TreeGrafter"/>
</dbReference>
<dbReference type="InterPro" id="IPR001839">
    <property type="entry name" value="TGF-b_C"/>
</dbReference>
<proteinExistence type="inferred from homology"/>
<dbReference type="SMART" id="SM00204">
    <property type="entry name" value="TGFB"/>
    <property type="match status" value="1"/>
</dbReference>
<gene>
    <name evidence="6" type="ORF">PFISCL1PPCAC_28192</name>
</gene>
<dbReference type="AlphaFoldDB" id="A0AAV5X1U9"/>
<sequence>KCCLFSNVIDFEEIGWDFVVAPRKWDTGACAGQCKERTKNPLNNISRDAALDSAGQGATCCHPDAFDSLQMVFINPSNNVVVKEVEGMIAVRCACS</sequence>
<keyword evidence="7" id="KW-1185">Reference proteome</keyword>
<dbReference type="InterPro" id="IPR015615">
    <property type="entry name" value="TGF-beta-rel"/>
</dbReference>
<evidence type="ECO:0000256" key="2">
    <source>
        <dbReference type="ARBA" id="ARBA00006656"/>
    </source>
</evidence>
<keyword evidence="3" id="KW-0964">Secreted</keyword>
<dbReference type="PROSITE" id="PS51362">
    <property type="entry name" value="TGF_BETA_2"/>
    <property type="match status" value="1"/>
</dbReference>
<dbReference type="EMBL" id="BTSY01000007">
    <property type="protein sequence ID" value="GMT36895.1"/>
    <property type="molecule type" value="Genomic_DNA"/>
</dbReference>
<organism evidence="6 7">
    <name type="scientific">Pristionchus fissidentatus</name>
    <dbReference type="NCBI Taxonomy" id="1538716"/>
    <lineage>
        <taxon>Eukaryota</taxon>
        <taxon>Metazoa</taxon>
        <taxon>Ecdysozoa</taxon>
        <taxon>Nematoda</taxon>
        <taxon>Chromadorea</taxon>
        <taxon>Rhabditida</taxon>
        <taxon>Rhabditina</taxon>
        <taxon>Diplogasteromorpha</taxon>
        <taxon>Diplogasteroidea</taxon>
        <taxon>Neodiplogasteridae</taxon>
        <taxon>Pristionchus</taxon>
    </lineage>
</organism>
<dbReference type="InterPro" id="IPR029034">
    <property type="entry name" value="Cystine-knot_cytokine"/>
</dbReference>
<dbReference type="Proteomes" id="UP001432322">
    <property type="component" value="Unassembled WGS sequence"/>
</dbReference>
<evidence type="ECO:0000256" key="3">
    <source>
        <dbReference type="ARBA" id="ARBA00022525"/>
    </source>
</evidence>
<dbReference type="GO" id="GO:0005615">
    <property type="term" value="C:extracellular space"/>
    <property type="evidence" value="ECO:0007669"/>
    <property type="project" value="TreeGrafter"/>
</dbReference>
<reference evidence="6" key="1">
    <citation type="submission" date="2023-10" db="EMBL/GenBank/DDBJ databases">
        <title>Genome assembly of Pristionchus species.</title>
        <authorList>
            <person name="Yoshida K."/>
            <person name="Sommer R.J."/>
        </authorList>
    </citation>
    <scope>NUCLEOTIDE SEQUENCE</scope>
    <source>
        <strain evidence="6">RS5133</strain>
    </source>
</reference>
<evidence type="ECO:0000256" key="4">
    <source>
        <dbReference type="RuleBase" id="RU000354"/>
    </source>
</evidence>
<comment type="similarity">
    <text evidence="2 4">Belongs to the TGF-beta family.</text>
</comment>
<protein>
    <recommendedName>
        <fullName evidence="5">TGF-beta family profile domain-containing protein</fullName>
    </recommendedName>
</protein>
<dbReference type="Gene3D" id="2.10.90.10">
    <property type="entry name" value="Cystine-knot cytokines"/>
    <property type="match status" value="1"/>
</dbReference>
<dbReference type="PANTHER" id="PTHR11848">
    <property type="entry name" value="TGF-BETA FAMILY"/>
    <property type="match status" value="1"/>
</dbReference>
<keyword evidence="4" id="KW-0339">Growth factor</keyword>
<evidence type="ECO:0000259" key="5">
    <source>
        <dbReference type="PROSITE" id="PS51362"/>
    </source>
</evidence>
<dbReference type="GO" id="GO:0008083">
    <property type="term" value="F:growth factor activity"/>
    <property type="evidence" value="ECO:0007669"/>
    <property type="project" value="UniProtKB-KW"/>
</dbReference>
<accession>A0AAV5X1U9</accession>
<dbReference type="Pfam" id="PF00019">
    <property type="entry name" value="TGF_beta"/>
    <property type="match status" value="1"/>
</dbReference>
<evidence type="ECO:0000256" key="1">
    <source>
        <dbReference type="ARBA" id="ARBA00004613"/>
    </source>
</evidence>
<evidence type="ECO:0000313" key="6">
    <source>
        <dbReference type="EMBL" id="GMT36895.1"/>
    </source>
</evidence>